<sequence length="143" mass="16875">MRVKRSYKMQFKRQVLARVYEIGIDAAIKESNVPRWTVRAWITNKDKIESFGCSQKSKTIKGQGRKEIIPFSHALVLYVKGERRDNNVVTTRMLIEYIKTFQHAWLTEYLRTKKSEDSGQKALMKLCHTFAKRRFYFAGSAYK</sequence>
<dbReference type="Proteomes" id="UP000237271">
    <property type="component" value="Unassembled WGS sequence"/>
</dbReference>
<organism evidence="1 2">
    <name type="scientific">Phytophthora palmivora</name>
    <dbReference type="NCBI Taxonomy" id="4796"/>
    <lineage>
        <taxon>Eukaryota</taxon>
        <taxon>Sar</taxon>
        <taxon>Stramenopiles</taxon>
        <taxon>Oomycota</taxon>
        <taxon>Peronosporomycetes</taxon>
        <taxon>Peronosporales</taxon>
        <taxon>Peronosporaceae</taxon>
        <taxon>Phytophthora</taxon>
    </lineage>
</organism>
<evidence type="ECO:0000313" key="1">
    <source>
        <dbReference type="EMBL" id="POM60372.1"/>
    </source>
</evidence>
<protein>
    <submittedName>
        <fullName evidence="1">Sedoheptulokinase</fullName>
    </submittedName>
</protein>
<evidence type="ECO:0000313" key="2">
    <source>
        <dbReference type="Proteomes" id="UP000237271"/>
    </source>
</evidence>
<reference evidence="1 2" key="1">
    <citation type="journal article" date="2017" name="Genome Biol. Evol.">
        <title>Phytophthora megakarya and P. palmivora, closely related causal agents of cacao black pod rot, underwent increases in genome sizes and gene numbers by different mechanisms.</title>
        <authorList>
            <person name="Ali S.S."/>
            <person name="Shao J."/>
            <person name="Lary D.J."/>
            <person name="Kronmiller B."/>
            <person name="Shen D."/>
            <person name="Strem M.D."/>
            <person name="Amoako-Attah I."/>
            <person name="Akrofi A.Y."/>
            <person name="Begoude B.A."/>
            <person name="Ten Hoopen G.M."/>
            <person name="Coulibaly K."/>
            <person name="Kebe B.I."/>
            <person name="Melnick R.L."/>
            <person name="Guiltinan M.J."/>
            <person name="Tyler B.M."/>
            <person name="Meinhardt L.W."/>
            <person name="Bailey B.A."/>
        </authorList>
    </citation>
    <scope>NUCLEOTIDE SEQUENCE [LARGE SCALE GENOMIC DNA]</scope>
    <source>
        <strain evidence="2">sbr112.9</strain>
    </source>
</reference>
<dbReference type="OrthoDB" id="94247at2759"/>
<dbReference type="AlphaFoldDB" id="A0A2P4X493"/>
<proteinExistence type="predicted"/>
<accession>A0A2P4X493</accession>
<dbReference type="EMBL" id="NCKW01016884">
    <property type="protein sequence ID" value="POM60372.1"/>
    <property type="molecule type" value="Genomic_DNA"/>
</dbReference>
<comment type="caution">
    <text evidence="1">The sequence shown here is derived from an EMBL/GenBank/DDBJ whole genome shotgun (WGS) entry which is preliminary data.</text>
</comment>
<name>A0A2P4X493_9STRA</name>
<gene>
    <name evidence="1" type="ORF">PHPALM_30781</name>
</gene>
<keyword evidence="2" id="KW-1185">Reference proteome</keyword>